<feature type="compositionally biased region" description="Polar residues" evidence="4">
    <location>
        <begin position="283"/>
        <end position="293"/>
    </location>
</feature>
<keyword evidence="2" id="KW-1015">Disulfide bond</keyword>
<feature type="compositionally biased region" description="Low complexity" evidence="4">
    <location>
        <begin position="269"/>
        <end position="282"/>
    </location>
</feature>
<dbReference type="InterPro" id="IPR000323">
    <property type="entry name" value="Cu2_ascorb_mOase_N"/>
</dbReference>
<dbReference type="Pfam" id="PF01082">
    <property type="entry name" value="Cu2_monooxygen"/>
    <property type="match status" value="1"/>
</dbReference>
<evidence type="ECO:0000256" key="4">
    <source>
        <dbReference type="SAM" id="MobiDB-lite"/>
    </source>
</evidence>
<evidence type="ECO:0000259" key="5">
    <source>
        <dbReference type="PROSITE" id="PS50836"/>
    </source>
</evidence>
<dbReference type="SUPFAM" id="SSF49742">
    <property type="entry name" value="PHM/PNGase F"/>
    <property type="match status" value="2"/>
</dbReference>
<evidence type="ECO:0000313" key="6">
    <source>
        <dbReference type="EMBL" id="CAL8141909.1"/>
    </source>
</evidence>
<dbReference type="InterPro" id="IPR045266">
    <property type="entry name" value="DOH_DOMON"/>
</dbReference>
<dbReference type="PANTHER" id="PTHR10157">
    <property type="entry name" value="DOPAMINE BETA HYDROXYLASE RELATED"/>
    <property type="match status" value="1"/>
</dbReference>
<evidence type="ECO:0000256" key="1">
    <source>
        <dbReference type="ARBA" id="ARBA00010676"/>
    </source>
</evidence>
<dbReference type="InterPro" id="IPR024548">
    <property type="entry name" value="Cu2_monoox_C"/>
</dbReference>
<dbReference type="Gene3D" id="2.60.120.310">
    <property type="entry name" value="Copper type II, ascorbate-dependent monooxygenase, N-terminal domain"/>
    <property type="match status" value="1"/>
</dbReference>
<feature type="region of interest" description="Disordered" evidence="4">
    <location>
        <begin position="258"/>
        <end position="293"/>
    </location>
</feature>
<dbReference type="Gene3D" id="2.60.120.230">
    <property type="match status" value="1"/>
</dbReference>
<dbReference type="InterPro" id="IPR036939">
    <property type="entry name" value="Cu2_ascorb_mOase_N_sf"/>
</dbReference>
<dbReference type="EMBL" id="CAXLJM020000148">
    <property type="protein sequence ID" value="CAL8141909.1"/>
    <property type="molecule type" value="Genomic_DNA"/>
</dbReference>
<evidence type="ECO:0000256" key="2">
    <source>
        <dbReference type="ARBA" id="ARBA00023157"/>
    </source>
</evidence>
<comment type="similarity">
    <text evidence="1">Belongs to the copper type II ascorbate-dependent monooxygenase family.</text>
</comment>
<dbReference type="SMART" id="SM00664">
    <property type="entry name" value="DoH"/>
    <property type="match status" value="1"/>
</dbReference>
<keyword evidence="3" id="KW-0325">Glycoprotein</keyword>
<dbReference type="Pfam" id="PF03351">
    <property type="entry name" value="DOMON"/>
    <property type="match status" value="1"/>
</dbReference>
<proteinExistence type="inferred from homology"/>
<keyword evidence="7" id="KW-1185">Reference proteome</keyword>
<dbReference type="Proteomes" id="UP001642540">
    <property type="component" value="Unassembled WGS sequence"/>
</dbReference>
<dbReference type="InterPro" id="IPR008977">
    <property type="entry name" value="PHM/PNGase_F_dom_sf"/>
</dbReference>
<gene>
    <name evidence="6" type="ORF">ODALV1_LOCUS28893</name>
</gene>
<accession>A0ABP1S214</accession>
<comment type="caution">
    <text evidence="6">The sequence shown here is derived from an EMBL/GenBank/DDBJ whole genome shotgun (WGS) entry which is preliminary data.</text>
</comment>
<reference evidence="6 7" key="1">
    <citation type="submission" date="2024-08" db="EMBL/GenBank/DDBJ databases">
        <authorList>
            <person name="Cucini C."/>
            <person name="Frati F."/>
        </authorList>
    </citation>
    <scope>NUCLEOTIDE SEQUENCE [LARGE SCALE GENOMIC DNA]</scope>
</reference>
<protein>
    <recommendedName>
        <fullName evidence="5">DOMON domain-containing protein</fullName>
    </recommendedName>
</protein>
<dbReference type="InterPro" id="IPR014784">
    <property type="entry name" value="Cu2_ascorb_mOase-like_C"/>
</dbReference>
<dbReference type="PANTHER" id="PTHR10157:SF23">
    <property type="entry name" value="MOXD1 HOMOLOG 1"/>
    <property type="match status" value="1"/>
</dbReference>
<feature type="domain" description="DOMON" evidence="5">
    <location>
        <begin position="338"/>
        <end position="454"/>
    </location>
</feature>
<dbReference type="InterPro" id="IPR005018">
    <property type="entry name" value="DOMON_domain"/>
</dbReference>
<evidence type="ECO:0000313" key="7">
    <source>
        <dbReference type="Proteomes" id="UP001642540"/>
    </source>
</evidence>
<sequence>MPPNTSDFTVAGHCSDKCTTGMIPPTGVDILSAKLHGHFSARRMRLRHYRGNVELPWILNDQNYDFNYQQYRYLINPVSFLPGDQLTVECGLDNTWMNGSATVSGFSTRDEMCMGFIVLKKRIPYLYCSSEYPTERSLERFGIRNMTWDVIPHERVILSADDPRNVGRLFSEVVGNFSEWTPEQKLELEREQRYSEHVASCPNLRILGTIAYAASLLQTFAGGQIEIPLISESTPSTRTISSPFGFFKAEYPPGLSVYSPPQCPASQANSNTTPESNSNNSSGNAPTLPSSGNNIQIPSGRGLVIISVTGLLAQQVAQQSNSNGTSSFQRELNLDSNVSLILRWSIDRAARQIVLRVESEANGYIALGLTKRGYLENADVIILGVDNNGIPYLHDMHGVDNSTIREDETQNWQLLNGERSGERTIVTIPRALDTCDDRDVAFNQSLIMLVWDLGENHSVPTQLTVESKAPVYFWGTREYSLSNVGDLQSWRIARTFRIPPRHTSYWCTIHKRNASMSSKQHIVSMTPYFREDESKKYIHHQLLYRCSAPPGVEVHVRFLNHPGEECYLKDEIQLPSTLCREIVHTYGVGGEGAILPDQMGIPVGETQNEYYMFESHYDNPEMRSDIEVEHGVEFQSTPYLRSANASTTFSGQPRITLDIKQ</sequence>
<dbReference type="PROSITE" id="PS50836">
    <property type="entry name" value="DOMON"/>
    <property type="match status" value="1"/>
</dbReference>
<evidence type="ECO:0000256" key="3">
    <source>
        <dbReference type="ARBA" id="ARBA00023180"/>
    </source>
</evidence>
<dbReference type="InterPro" id="IPR000945">
    <property type="entry name" value="DBH-like"/>
</dbReference>
<dbReference type="Pfam" id="PF03712">
    <property type="entry name" value="Cu2_monoox_C"/>
    <property type="match status" value="1"/>
</dbReference>
<organism evidence="6 7">
    <name type="scientific">Orchesella dallaii</name>
    <dbReference type="NCBI Taxonomy" id="48710"/>
    <lineage>
        <taxon>Eukaryota</taxon>
        <taxon>Metazoa</taxon>
        <taxon>Ecdysozoa</taxon>
        <taxon>Arthropoda</taxon>
        <taxon>Hexapoda</taxon>
        <taxon>Collembola</taxon>
        <taxon>Entomobryomorpha</taxon>
        <taxon>Entomobryoidea</taxon>
        <taxon>Orchesellidae</taxon>
        <taxon>Orchesellinae</taxon>
        <taxon>Orchesella</taxon>
    </lineage>
</organism>
<dbReference type="CDD" id="cd09631">
    <property type="entry name" value="DOMON_DOH"/>
    <property type="match status" value="1"/>
</dbReference>
<name>A0ABP1S214_9HEXA</name>